<dbReference type="PANTHER" id="PTHR39178:SF1">
    <property type="entry name" value="RIBOSOMAL-PROCESSING CYSTEINE PROTEASE PRP"/>
    <property type="match status" value="1"/>
</dbReference>
<dbReference type="AlphaFoldDB" id="A0A840QSU2"/>
<dbReference type="Gene3D" id="3.30.70.1490">
    <property type="entry name" value="Cysteine protease Prp"/>
    <property type="match status" value="1"/>
</dbReference>
<dbReference type="Pfam" id="PF04327">
    <property type="entry name" value="Peptidase_Prp"/>
    <property type="match status" value="1"/>
</dbReference>
<accession>A0A840QSU2</accession>
<evidence type="ECO:0000256" key="3">
    <source>
        <dbReference type="ARBA" id="ARBA00022801"/>
    </source>
</evidence>
<comment type="similarity">
    <text evidence="5">Belongs to the Prp family.</text>
</comment>
<reference evidence="7 8" key="1">
    <citation type="submission" date="2020-08" db="EMBL/GenBank/DDBJ databases">
        <title>Genomic Encyclopedia of Type Strains, Phase IV (KMG-IV): sequencing the most valuable type-strain genomes for metagenomic binning, comparative biology and taxonomic classification.</title>
        <authorList>
            <person name="Goeker M."/>
        </authorList>
    </citation>
    <scope>NUCLEOTIDE SEQUENCE [LARGE SCALE GENOMIC DNA]</scope>
    <source>
        <strain evidence="7 8">DSM 24696</strain>
    </source>
</reference>
<protein>
    <recommendedName>
        <fullName evidence="6">Ribosomal processing cysteine protease Prp</fullName>
    </recommendedName>
</protein>
<evidence type="ECO:0000313" key="8">
    <source>
        <dbReference type="Proteomes" id="UP000551878"/>
    </source>
</evidence>
<dbReference type="SUPFAM" id="SSF118010">
    <property type="entry name" value="TM1457-like"/>
    <property type="match status" value="1"/>
</dbReference>
<dbReference type="Proteomes" id="UP000551878">
    <property type="component" value="Unassembled WGS sequence"/>
</dbReference>
<sequence>MIRVSIERNQDGKIDAFSMEGHADFAPHGQDLVCAGASAVAFGAVNAIDAVCQVQLDVEMANDGGFLRCGVPNEIGNQAYENVQLLLEGMVVSLQTIEEQYGEYITIHG</sequence>
<dbReference type="InterPro" id="IPR036764">
    <property type="entry name" value="Peptidase_Prp_sf"/>
</dbReference>
<dbReference type="GO" id="GO:0006508">
    <property type="term" value="P:proteolysis"/>
    <property type="evidence" value="ECO:0007669"/>
    <property type="project" value="UniProtKB-KW"/>
</dbReference>
<evidence type="ECO:0000256" key="1">
    <source>
        <dbReference type="ARBA" id="ARBA00022517"/>
    </source>
</evidence>
<name>A0A840QSU2_9BACI</name>
<evidence type="ECO:0000256" key="2">
    <source>
        <dbReference type="ARBA" id="ARBA00022670"/>
    </source>
</evidence>
<proteinExistence type="inferred from homology"/>
<dbReference type="CDD" id="cd16332">
    <property type="entry name" value="Prp-like"/>
    <property type="match status" value="1"/>
</dbReference>
<keyword evidence="1" id="KW-0690">Ribosome biogenesis</keyword>
<keyword evidence="8" id="KW-1185">Reference proteome</keyword>
<dbReference type="EMBL" id="JACHHB010000012">
    <property type="protein sequence ID" value="MBB5174378.1"/>
    <property type="molecule type" value="Genomic_DNA"/>
</dbReference>
<evidence type="ECO:0000313" key="7">
    <source>
        <dbReference type="EMBL" id="MBB5174378.1"/>
    </source>
</evidence>
<dbReference type="GO" id="GO:0008234">
    <property type="term" value="F:cysteine-type peptidase activity"/>
    <property type="evidence" value="ECO:0007669"/>
    <property type="project" value="UniProtKB-KW"/>
</dbReference>
<keyword evidence="3" id="KW-0378">Hydrolase</keyword>
<keyword evidence="2" id="KW-0645">Protease</keyword>
<comment type="caution">
    <text evidence="7">The sequence shown here is derived from an EMBL/GenBank/DDBJ whole genome shotgun (WGS) entry which is preliminary data.</text>
</comment>
<dbReference type="InterPro" id="IPR007422">
    <property type="entry name" value="Peptidase_Prp"/>
</dbReference>
<dbReference type="PANTHER" id="PTHR39178">
    <property type="entry name" value="HYPOTHETICAL RIBOSOME-ASSOCIATED PROTEIN"/>
    <property type="match status" value="1"/>
</dbReference>
<organism evidence="7 8">
    <name type="scientific">Texcoconibacillus texcoconensis</name>
    <dbReference type="NCBI Taxonomy" id="1095777"/>
    <lineage>
        <taxon>Bacteria</taxon>
        <taxon>Bacillati</taxon>
        <taxon>Bacillota</taxon>
        <taxon>Bacilli</taxon>
        <taxon>Bacillales</taxon>
        <taxon>Bacillaceae</taxon>
        <taxon>Texcoconibacillus</taxon>
    </lineage>
</organism>
<keyword evidence="4" id="KW-0788">Thiol protease</keyword>
<gene>
    <name evidence="7" type="ORF">HNQ41_002593</name>
</gene>
<evidence type="ECO:0000256" key="6">
    <source>
        <dbReference type="ARBA" id="ARBA00044538"/>
    </source>
</evidence>
<evidence type="ECO:0000256" key="4">
    <source>
        <dbReference type="ARBA" id="ARBA00022807"/>
    </source>
</evidence>
<dbReference type="GO" id="GO:0042254">
    <property type="term" value="P:ribosome biogenesis"/>
    <property type="evidence" value="ECO:0007669"/>
    <property type="project" value="UniProtKB-KW"/>
</dbReference>
<evidence type="ECO:0000256" key="5">
    <source>
        <dbReference type="ARBA" id="ARBA00044503"/>
    </source>
</evidence>
<dbReference type="NCBIfam" id="NF011126">
    <property type="entry name" value="PRK14553.1-6"/>
    <property type="match status" value="1"/>
</dbReference>
<dbReference type="RefSeq" id="WP_184664802.1">
    <property type="nucleotide sequence ID" value="NZ_JACHHB010000012.1"/>
</dbReference>